<name>A0A1Z5J0F8_9LACO</name>
<dbReference type="RefSeq" id="WP_098823489.1">
    <property type="nucleotide sequence ID" value="NZ_BCMJ01000001.1"/>
</dbReference>
<dbReference type="Gene3D" id="1.10.357.10">
    <property type="entry name" value="Tetracycline Repressor, domain 2"/>
    <property type="match status" value="1"/>
</dbReference>
<evidence type="ECO:0000313" key="4">
    <source>
        <dbReference type="EMBL" id="GAX07513.1"/>
    </source>
</evidence>
<comment type="caution">
    <text evidence="4">The sequence shown here is derived from an EMBL/GenBank/DDBJ whole genome shotgun (WGS) entry which is preliminary data.</text>
</comment>
<evidence type="ECO:0000256" key="1">
    <source>
        <dbReference type="ARBA" id="ARBA00023125"/>
    </source>
</evidence>
<evidence type="ECO:0000313" key="5">
    <source>
        <dbReference type="Proteomes" id="UP000223370"/>
    </source>
</evidence>
<organism evidence="4 5">
    <name type="scientific">Secundilactobacillus silagincola</name>
    <dbReference type="NCBI Taxonomy" id="1714681"/>
    <lineage>
        <taxon>Bacteria</taxon>
        <taxon>Bacillati</taxon>
        <taxon>Bacillota</taxon>
        <taxon>Bacilli</taxon>
        <taxon>Lactobacillales</taxon>
        <taxon>Lactobacillaceae</taxon>
        <taxon>Secundilactobacillus</taxon>
    </lineage>
</organism>
<evidence type="ECO:0000259" key="3">
    <source>
        <dbReference type="PROSITE" id="PS50977"/>
    </source>
</evidence>
<proteinExistence type="predicted"/>
<dbReference type="EMBL" id="BCMJ01000001">
    <property type="protein sequence ID" value="GAX07513.1"/>
    <property type="molecule type" value="Genomic_DNA"/>
</dbReference>
<dbReference type="InterPro" id="IPR001647">
    <property type="entry name" value="HTH_TetR"/>
</dbReference>
<feature type="DNA-binding region" description="H-T-H motif" evidence="2">
    <location>
        <begin position="28"/>
        <end position="47"/>
    </location>
</feature>
<dbReference type="OrthoDB" id="71867at2"/>
<sequence length="185" mass="20654">MKKRILNDDLVINAALEIASKSGFKDVTITKVAKTLDIQPQSMYRYAENSDDLRGKAMAKSLQNLLAYLYQHLMGETGQTALKKLAMIIVFGNQDQQLINDLGLLSEYREHPAVAEAFQGLYSLITQLLKSSIENENDLRRATQLLIDLVLGENISVHSQSAGNLQTIKEDFETNLDRVLALIMG</sequence>
<dbReference type="GO" id="GO:0003677">
    <property type="term" value="F:DNA binding"/>
    <property type="evidence" value="ECO:0007669"/>
    <property type="project" value="UniProtKB-UniRule"/>
</dbReference>
<dbReference type="PROSITE" id="PS50977">
    <property type="entry name" value="HTH_TETR_2"/>
    <property type="match status" value="1"/>
</dbReference>
<dbReference type="AlphaFoldDB" id="A0A1Z5J0F8"/>
<dbReference type="InterPro" id="IPR009057">
    <property type="entry name" value="Homeodomain-like_sf"/>
</dbReference>
<protein>
    <submittedName>
        <fullName evidence="4">TetR family transcriptional regulator</fullName>
    </submittedName>
</protein>
<keyword evidence="1 2" id="KW-0238">DNA-binding</keyword>
<gene>
    <name evidence="4" type="primary">tetR_6</name>
    <name evidence="4" type="ORF">IWT5_00246</name>
</gene>
<keyword evidence="5" id="KW-1185">Reference proteome</keyword>
<accession>A0A1Z5J0F8</accession>
<reference evidence="4 5" key="1">
    <citation type="submission" date="2015-11" db="EMBL/GenBank/DDBJ databases">
        <title>Draft genome sequences of new species of the genus Lactobacillus isolated from orchardgrass silage.</title>
        <authorList>
            <person name="Tohno M."/>
            <person name="Tanizawa Y."/>
            <person name="Arita M."/>
        </authorList>
    </citation>
    <scope>NUCLEOTIDE SEQUENCE [LARGE SCALE GENOMIC DNA]</scope>
    <source>
        <strain evidence="4 5">IWT5</strain>
    </source>
</reference>
<dbReference type="Proteomes" id="UP000223370">
    <property type="component" value="Unassembled WGS sequence"/>
</dbReference>
<dbReference type="SUPFAM" id="SSF46689">
    <property type="entry name" value="Homeodomain-like"/>
    <property type="match status" value="1"/>
</dbReference>
<feature type="domain" description="HTH tetR-type" evidence="3">
    <location>
        <begin position="5"/>
        <end position="65"/>
    </location>
</feature>
<evidence type="ECO:0000256" key="2">
    <source>
        <dbReference type="PROSITE-ProRule" id="PRU00335"/>
    </source>
</evidence>